<evidence type="ECO:0008006" key="4">
    <source>
        <dbReference type="Google" id="ProtNLM"/>
    </source>
</evidence>
<dbReference type="InterPro" id="IPR029058">
    <property type="entry name" value="AB_hydrolase_fold"/>
</dbReference>
<sequence length="537" mass="53043">MGARAARARPRVLGLAARAGGPLVSVDHGTQVRIDAGGTRVVDTDALAAAAAALRGAARHLDAAHADLGAALAAAQGVAGDSPSGPALVTAVQQARSGPVAPWWVAQDVRDLADRLRDAATTYDGAETAADGFVRGAAAGAGWALALASPTWLLGVVGVGAGALAVDAGAVLLVRSVLWLAATGDHVQDRVAGLSASAAAAPFVQLVAGGLRASTGGLVPSAEPVPGFAGRVGSLLPVQPTRLVPRLDPPQLPAPRGVADLVAGVGVSYGHDDAPGAAATPPATLTIQRLDHPDGTVAWVVTVPGTQAAGFSGDPLTHNGTNLRAVAGLPDAMSQSVLAAMATVGVGADEPVAIVGHSQGGMVAASVAATALATRTFDVRTVVAAGSPDVPAALPGRVPVVRLQHDTDLVPLLDGRREVAPASNVLSVTRDLRADGTTPTVSGSHGVTEYTRTAAALDDALAGAPATDPHRRALAAVLGPEGTTSRTWQLTAVVDVPEPAPSGGPAGPGLGEPVTFPPPAPVLGPVASPFADVSRAR</sequence>
<proteinExistence type="predicted"/>
<organism evidence="2 3">
    <name type="scientific">Cellulomonas oligotrophica</name>
    <dbReference type="NCBI Taxonomy" id="931536"/>
    <lineage>
        <taxon>Bacteria</taxon>
        <taxon>Bacillati</taxon>
        <taxon>Actinomycetota</taxon>
        <taxon>Actinomycetes</taxon>
        <taxon>Micrococcales</taxon>
        <taxon>Cellulomonadaceae</taxon>
        <taxon>Cellulomonas</taxon>
    </lineage>
</organism>
<dbReference type="SUPFAM" id="SSF53474">
    <property type="entry name" value="alpha/beta-Hydrolases"/>
    <property type="match status" value="1"/>
</dbReference>
<dbReference type="Gene3D" id="3.40.50.1820">
    <property type="entry name" value="alpha/beta hydrolase"/>
    <property type="match status" value="1"/>
</dbReference>
<evidence type="ECO:0000313" key="2">
    <source>
        <dbReference type="EMBL" id="GIG32686.1"/>
    </source>
</evidence>
<feature type="region of interest" description="Disordered" evidence="1">
    <location>
        <begin position="498"/>
        <end position="537"/>
    </location>
</feature>
<dbReference type="EMBL" id="BONN01000004">
    <property type="protein sequence ID" value="GIG32686.1"/>
    <property type="molecule type" value="Genomic_DNA"/>
</dbReference>
<gene>
    <name evidence="2" type="ORF">Col01nite_18450</name>
</gene>
<reference evidence="2 3" key="1">
    <citation type="submission" date="2021-01" db="EMBL/GenBank/DDBJ databases">
        <title>Whole genome shotgun sequence of Cellulomonas oligotrophica NBRC 109435.</title>
        <authorList>
            <person name="Komaki H."/>
            <person name="Tamura T."/>
        </authorList>
    </citation>
    <scope>NUCLEOTIDE SEQUENCE [LARGE SCALE GENOMIC DNA]</scope>
    <source>
        <strain evidence="2 3">NBRC 109435</strain>
    </source>
</reference>
<protein>
    <recommendedName>
        <fullName evidence="4">PGAP1-like protein</fullName>
    </recommendedName>
</protein>
<accession>A0ABQ4DAC8</accession>
<dbReference type="Proteomes" id="UP000618382">
    <property type="component" value="Unassembled WGS sequence"/>
</dbReference>
<evidence type="ECO:0000313" key="3">
    <source>
        <dbReference type="Proteomes" id="UP000618382"/>
    </source>
</evidence>
<evidence type="ECO:0000256" key="1">
    <source>
        <dbReference type="SAM" id="MobiDB-lite"/>
    </source>
</evidence>
<keyword evidence="3" id="KW-1185">Reference proteome</keyword>
<name>A0ABQ4DAC8_9CELL</name>
<comment type="caution">
    <text evidence="2">The sequence shown here is derived from an EMBL/GenBank/DDBJ whole genome shotgun (WGS) entry which is preliminary data.</text>
</comment>